<evidence type="ECO:0000313" key="2">
    <source>
        <dbReference type="EMBL" id="GGN62145.1"/>
    </source>
</evidence>
<keyword evidence="3" id="KW-1185">Reference proteome</keyword>
<dbReference type="Proteomes" id="UP000605099">
    <property type="component" value="Unassembled WGS sequence"/>
</dbReference>
<sequence>MQTGQRATSAGPANSKSPGASHLGEDFLKGVTGGQESGSARSPADTAAGPAVQSSLAAAISRQLKPYWTVPQGADAEKLVTVLAWNLNRDGSLAGPPKLVRQEGITDANRAQAARHAELAIRAIELAAPFDLPSEHYDVWKRVAALRFDRKLTQ</sequence>
<evidence type="ECO:0000313" key="3">
    <source>
        <dbReference type="Proteomes" id="UP000605099"/>
    </source>
</evidence>
<feature type="compositionally biased region" description="Polar residues" evidence="1">
    <location>
        <begin position="1"/>
        <end position="18"/>
    </location>
</feature>
<gene>
    <name evidence="2" type="ORF">GCM10011349_45490</name>
</gene>
<protein>
    <recommendedName>
        <fullName evidence="4">Energy transducer TonB</fullName>
    </recommendedName>
</protein>
<dbReference type="EMBL" id="BMLK01000043">
    <property type="protein sequence ID" value="GGN62145.1"/>
    <property type="molecule type" value="Genomic_DNA"/>
</dbReference>
<feature type="region of interest" description="Disordered" evidence="1">
    <location>
        <begin position="1"/>
        <end position="52"/>
    </location>
</feature>
<organism evidence="2 3">
    <name type="scientific">Novosphingobium indicum</name>
    <dbReference type="NCBI Taxonomy" id="462949"/>
    <lineage>
        <taxon>Bacteria</taxon>
        <taxon>Pseudomonadati</taxon>
        <taxon>Pseudomonadota</taxon>
        <taxon>Alphaproteobacteria</taxon>
        <taxon>Sphingomonadales</taxon>
        <taxon>Sphingomonadaceae</taxon>
        <taxon>Novosphingobium</taxon>
    </lineage>
</organism>
<name>A0ABQ2K2U3_9SPHN</name>
<evidence type="ECO:0000256" key="1">
    <source>
        <dbReference type="SAM" id="MobiDB-lite"/>
    </source>
</evidence>
<dbReference type="Gene3D" id="3.30.1150.10">
    <property type="match status" value="1"/>
</dbReference>
<accession>A0ABQ2K2U3</accession>
<evidence type="ECO:0008006" key="4">
    <source>
        <dbReference type="Google" id="ProtNLM"/>
    </source>
</evidence>
<comment type="caution">
    <text evidence="2">The sequence shown here is derived from an EMBL/GenBank/DDBJ whole genome shotgun (WGS) entry which is preliminary data.</text>
</comment>
<dbReference type="SUPFAM" id="SSF74653">
    <property type="entry name" value="TolA/TonB C-terminal domain"/>
    <property type="match status" value="1"/>
</dbReference>
<proteinExistence type="predicted"/>
<reference evidence="3" key="1">
    <citation type="journal article" date="2019" name="Int. J. Syst. Evol. Microbiol.">
        <title>The Global Catalogue of Microorganisms (GCM) 10K type strain sequencing project: providing services to taxonomists for standard genome sequencing and annotation.</title>
        <authorList>
            <consortium name="The Broad Institute Genomics Platform"/>
            <consortium name="The Broad Institute Genome Sequencing Center for Infectious Disease"/>
            <person name="Wu L."/>
            <person name="Ma J."/>
        </authorList>
    </citation>
    <scope>NUCLEOTIDE SEQUENCE [LARGE SCALE GENOMIC DNA]</scope>
    <source>
        <strain evidence="3">CGMCC 1.6784</strain>
    </source>
</reference>